<gene>
    <name evidence="2" type="ORF">AMS66_10725</name>
</gene>
<dbReference type="AlphaFoldDB" id="A0A0M9BPG3"/>
<dbReference type="PATRIC" id="fig|1705561.3.peg.2005"/>
<dbReference type="Proteomes" id="UP000037688">
    <property type="component" value="Unassembled WGS sequence"/>
</dbReference>
<name>A0A0M9BPG3_9BACL</name>
<dbReference type="Gene3D" id="3.40.1580.10">
    <property type="entry name" value="SMI1/KNR4-like"/>
    <property type="match status" value="1"/>
</dbReference>
<accession>A0A0M9BPG3</accession>
<keyword evidence="3" id="KW-1185">Reference proteome</keyword>
<comment type="caution">
    <text evidence="2">The sequence shown here is derived from an EMBL/GenBank/DDBJ whole genome shotgun (WGS) entry which is preliminary data.</text>
</comment>
<evidence type="ECO:0000313" key="3">
    <source>
        <dbReference type="Proteomes" id="UP000037688"/>
    </source>
</evidence>
<dbReference type="Pfam" id="PF09346">
    <property type="entry name" value="SMI1_KNR4"/>
    <property type="match status" value="1"/>
</dbReference>
<reference evidence="2 3" key="1">
    <citation type="submission" date="2015-08" db="EMBL/GenBank/DDBJ databases">
        <title>Draft genome sequence of cellulolytic and xylanolytic Paenibacillus sp. A59, isolated from a decaying forest soil from Patagonia, Argentina.</title>
        <authorList>
            <person name="Ghio S."/>
            <person name="Caceres A.M."/>
            <person name="Talia P."/>
            <person name="Grasso D."/>
            <person name="Campos E."/>
        </authorList>
    </citation>
    <scope>NUCLEOTIDE SEQUENCE [LARGE SCALE GENOMIC DNA]</scope>
    <source>
        <strain evidence="2 3">A59</strain>
    </source>
</reference>
<proteinExistence type="predicted"/>
<evidence type="ECO:0000259" key="1">
    <source>
        <dbReference type="SMART" id="SM00860"/>
    </source>
</evidence>
<organism evidence="2 3">
    <name type="scientific">Paenibacillus xylanivorans</name>
    <dbReference type="NCBI Taxonomy" id="1705561"/>
    <lineage>
        <taxon>Bacteria</taxon>
        <taxon>Bacillati</taxon>
        <taxon>Bacillota</taxon>
        <taxon>Bacilli</taxon>
        <taxon>Bacillales</taxon>
        <taxon>Paenibacillaceae</taxon>
        <taxon>Paenibacillus</taxon>
    </lineage>
</organism>
<evidence type="ECO:0000313" key="2">
    <source>
        <dbReference type="EMBL" id="KOY16343.1"/>
    </source>
</evidence>
<protein>
    <recommendedName>
        <fullName evidence="1">Knr4/Smi1-like domain-containing protein</fullName>
    </recommendedName>
</protein>
<dbReference type="OrthoDB" id="2652437at2"/>
<dbReference type="RefSeq" id="WP_053780782.1">
    <property type="nucleotide sequence ID" value="NZ_LITU01000053.1"/>
</dbReference>
<dbReference type="SMART" id="SM00860">
    <property type="entry name" value="SMI1_KNR4"/>
    <property type="match status" value="1"/>
</dbReference>
<dbReference type="SUPFAM" id="SSF160631">
    <property type="entry name" value="SMI1/KNR4-like"/>
    <property type="match status" value="1"/>
</dbReference>
<dbReference type="EMBL" id="LITU01000053">
    <property type="protein sequence ID" value="KOY16343.1"/>
    <property type="molecule type" value="Genomic_DNA"/>
</dbReference>
<dbReference type="InterPro" id="IPR018958">
    <property type="entry name" value="Knr4/Smi1-like_dom"/>
</dbReference>
<dbReference type="InterPro" id="IPR037883">
    <property type="entry name" value="Knr4/Smi1-like_sf"/>
</dbReference>
<sequence>MYIVSRALKPVPAKELDHFEEQHSISLPASYRQWLEQYGEGTYTGWMNVQRPDQEVLKPFAEYDFWIHAEDTPVTQDQLQECISIGSSVDGDFLAIHPDVKGLLWLPRHDEHIILWTCSEADFGEALDRIYCGYYRQDKTLAPAYFEPWNELRNHTFYHLVNVEHEDSMKALAELCKSKFKWDAVLENEYTCKLFMVSMGGYLRFNYANGREIALFYEEMHGTEGARDHDLDQFLLAHRCSVVNRGGVEE</sequence>
<feature type="domain" description="Knr4/Smi1-like" evidence="1">
    <location>
        <begin position="10"/>
        <end position="129"/>
    </location>
</feature>